<organism evidence="1 2">
    <name type="scientific">Smallanthus sonchifolius</name>
    <dbReference type="NCBI Taxonomy" id="185202"/>
    <lineage>
        <taxon>Eukaryota</taxon>
        <taxon>Viridiplantae</taxon>
        <taxon>Streptophyta</taxon>
        <taxon>Embryophyta</taxon>
        <taxon>Tracheophyta</taxon>
        <taxon>Spermatophyta</taxon>
        <taxon>Magnoliopsida</taxon>
        <taxon>eudicotyledons</taxon>
        <taxon>Gunneridae</taxon>
        <taxon>Pentapetalae</taxon>
        <taxon>asterids</taxon>
        <taxon>campanulids</taxon>
        <taxon>Asterales</taxon>
        <taxon>Asteraceae</taxon>
        <taxon>Asteroideae</taxon>
        <taxon>Heliantheae alliance</taxon>
        <taxon>Millerieae</taxon>
        <taxon>Smallanthus</taxon>
    </lineage>
</organism>
<evidence type="ECO:0000313" key="1">
    <source>
        <dbReference type="EMBL" id="KAI3732928.1"/>
    </source>
</evidence>
<protein>
    <submittedName>
        <fullName evidence="1">Uncharacterized protein</fullName>
    </submittedName>
</protein>
<gene>
    <name evidence="1" type="ORF">L1987_64140</name>
</gene>
<reference evidence="2" key="1">
    <citation type="journal article" date="2022" name="Mol. Ecol. Resour.">
        <title>The genomes of chicory, endive, great burdock and yacon provide insights into Asteraceae palaeo-polyploidization history and plant inulin production.</title>
        <authorList>
            <person name="Fan W."/>
            <person name="Wang S."/>
            <person name="Wang H."/>
            <person name="Wang A."/>
            <person name="Jiang F."/>
            <person name="Liu H."/>
            <person name="Zhao H."/>
            <person name="Xu D."/>
            <person name="Zhang Y."/>
        </authorList>
    </citation>
    <scope>NUCLEOTIDE SEQUENCE [LARGE SCALE GENOMIC DNA]</scope>
    <source>
        <strain evidence="2">cv. Yunnan</strain>
    </source>
</reference>
<keyword evidence="2" id="KW-1185">Reference proteome</keyword>
<proteinExistence type="predicted"/>
<evidence type="ECO:0000313" key="2">
    <source>
        <dbReference type="Proteomes" id="UP001056120"/>
    </source>
</evidence>
<comment type="caution">
    <text evidence="1">The sequence shown here is derived from an EMBL/GenBank/DDBJ whole genome shotgun (WGS) entry which is preliminary data.</text>
</comment>
<reference evidence="1 2" key="2">
    <citation type="journal article" date="2022" name="Mol. Ecol. Resour.">
        <title>The genomes of chicory, endive, great burdock and yacon provide insights into Asteraceae paleo-polyploidization history and plant inulin production.</title>
        <authorList>
            <person name="Fan W."/>
            <person name="Wang S."/>
            <person name="Wang H."/>
            <person name="Wang A."/>
            <person name="Jiang F."/>
            <person name="Liu H."/>
            <person name="Zhao H."/>
            <person name="Xu D."/>
            <person name="Zhang Y."/>
        </authorList>
    </citation>
    <scope>NUCLEOTIDE SEQUENCE [LARGE SCALE GENOMIC DNA]</scope>
    <source>
        <strain evidence="2">cv. Yunnan</strain>
        <tissue evidence="1">Leaves</tissue>
    </source>
</reference>
<dbReference type="Proteomes" id="UP001056120">
    <property type="component" value="Linkage Group LG21"/>
</dbReference>
<sequence length="146" mass="16587">MYREEEEGGDTVLIISVNTSKTEIDARRHRLFVWKDAETDLGMVQVNDPNSDSPLFSTGVIGGDNAVARHGIHGLYWLFNIDIPGKLLIPHRENAIYLTKVNAETVFPRGIIVPREKSDKEMAWELQAIMRQIADAMRDKAIEFCF</sequence>
<dbReference type="EMBL" id="CM042038">
    <property type="protein sequence ID" value="KAI3732928.1"/>
    <property type="molecule type" value="Genomic_DNA"/>
</dbReference>
<name>A0ACB9CF98_9ASTR</name>
<accession>A0ACB9CF98</accession>